<name>A0ABR2MMU1_9ASPA</name>
<keyword evidence="1" id="KW-0687">Ribonucleoprotein</keyword>
<keyword evidence="2" id="KW-1185">Reference proteome</keyword>
<evidence type="ECO:0000313" key="1">
    <source>
        <dbReference type="EMBL" id="KAK8964909.1"/>
    </source>
</evidence>
<reference evidence="1 2" key="1">
    <citation type="journal article" date="2022" name="Nat. Plants">
        <title>Genomes of leafy and leafless Platanthera orchids illuminate the evolution of mycoheterotrophy.</title>
        <authorList>
            <person name="Li M.H."/>
            <person name="Liu K.W."/>
            <person name="Li Z."/>
            <person name="Lu H.C."/>
            <person name="Ye Q.L."/>
            <person name="Zhang D."/>
            <person name="Wang J.Y."/>
            <person name="Li Y.F."/>
            <person name="Zhong Z.M."/>
            <person name="Liu X."/>
            <person name="Yu X."/>
            <person name="Liu D.K."/>
            <person name="Tu X.D."/>
            <person name="Liu B."/>
            <person name="Hao Y."/>
            <person name="Liao X.Y."/>
            <person name="Jiang Y.T."/>
            <person name="Sun W.H."/>
            <person name="Chen J."/>
            <person name="Chen Y.Q."/>
            <person name="Ai Y."/>
            <person name="Zhai J.W."/>
            <person name="Wu S.S."/>
            <person name="Zhou Z."/>
            <person name="Hsiao Y.Y."/>
            <person name="Wu W.L."/>
            <person name="Chen Y.Y."/>
            <person name="Lin Y.F."/>
            <person name="Hsu J.L."/>
            <person name="Li C.Y."/>
            <person name="Wang Z.W."/>
            <person name="Zhao X."/>
            <person name="Zhong W.Y."/>
            <person name="Ma X.K."/>
            <person name="Ma L."/>
            <person name="Huang J."/>
            <person name="Chen G.Z."/>
            <person name="Huang M.Z."/>
            <person name="Huang L."/>
            <person name="Peng D.H."/>
            <person name="Luo Y.B."/>
            <person name="Zou S.Q."/>
            <person name="Chen S.P."/>
            <person name="Lan S."/>
            <person name="Tsai W.C."/>
            <person name="Van de Peer Y."/>
            <person name="Liu Z.J."/>
        </authorList>
    </citation>
    <scope>NUCLEOTIDE SEQUENCE [LARGE SCALE GENOMIC DNA]</scope>
    <source>
        <strain evidence="1">Lor288</strain>
    </source>
</reference>
<proteinExistence type="predicted"/>
<organism evidence="1 2">
    <name type="scientific">Platanthera guangdongensis</name>
    <dbReference type="NCBI Taxonomy" id="2320717"/>
    <lineage>
        <taxon>Eukaryota</taxon>
        <taxon>Viridiplantae</taxon>
        <taxon>Streptophyta</taxon>
        <taxon>Embryophyta</taxon>
        <taxon>Tracheophyta</taxon>
        <taxon>Spermatophyta</taxon>
        <taxon>Magnoliopsida</taxon>
        <taxon>Liliopsida</taxon>
        <taxon>Asparagales</taxon>
        <taxon>Orchidaceae</taxon>
        <taxon>Orchidoideae</taxon>
        <taxon>Orchideae</taxon>
        <taxon>Orchidinae</taxon>
        <taxon>Platanthera</taxon>
    </lineage>
</organism>
<gene>
    <name evidence="1" type="primary">RPP3A</name>
    <name evidence="1" type="ORF">KSP40_PGU021579</name>
</gene>
<keyword evidence="1" id="KW-0689">Ribosomal protein</keyword>
<accession>A0ABR2MMU1</accession>
<protein>
    <submittedName>
        <fullName evidence="1">60S acidic ribosomal protein P3</fullName>
    </submittedName>
</protein>
<evidence type="ECO:0000313" key="2">
    <source>
        <dbReference type="Proteomes" id="UP001412067"/>
    </source>
</evidence>
<comment type="caution">
    <text evidence="1">The sequence shown here is derived from an EMBL/GenBank/DDBJ whole genome shotgun (WGS) entry which is preliminary data.</text>
</comment>
<dbReference type="EMBL" id="JBBWWR010000006">
    <property type="protein sequence ID" value="KAK8964909.1"/>
    <property type="molecule type" value="Genomic_DNA"/>
</dbReference>
<dbReference type="GO" id="GO:0005840">
    <property type="term" value="C:ribosome"/>
    <property type="evidence" value="ECO:0007669"/>
    <property type="project" value="UniProtKB-KW"/>
</dbReference>
<sequence>MGLHTFVCRNSGGVWKAKQLTGDLEGRLRRSSIFSGALCGLQLPLTPPAAFSLPSPLSHLRLLFSRSNIMLISDTPFYMFY</sequence>
<dbReference type="Proteomes" id="UP001412067">
    <property type="component" value="Unassembled WGS sequence"/>
</dbReference>